<feature type="compositionally biased region" description="Acidic residues" evidence="5">
    <location>
        <begin position="187"/>
        <end position="204"/>
    </location>
</feature>
<feature type="compositionally biased region" description="Basic and acidic residues" evidence="5">
    <location>
        <begin position="21"/>
        <end position="32"/>
    </location>
</feature>
<feature type="compositionally biased region" description="Gly residues" evidence="5">
    <location>
        <begin position="1"/>
        <end position="17"/>
    </location>
</feature>
<dbReference type="OMA" id="TFIDFTI"/>
<dbReference type="GO" id="GO:0006383">
    <property type="term" value="P:transcription by RNA polymerase III"/>
    <property type="evidence" value="ECO:0007669"/>
    <property type="project" value="UniProtKB-UniRule"/>
</dbReference>
<organism evidence="6 7">
    <name type="scientific">Neolecta irregularis (strain DAH-3)</name>
    <dbReference type="NCBI Taxonomy" id="1198029"/>
    <lineage>
        <taxon>Eukaryota</taxon>
        <taxon>Fungi</taxon>
        <taxon>Dikarya</taxon>
        <taxon>Ascomycota</taxon>
        <taxon>Taphrinomycotina</taxon>
        <taxon>Neolectales</taxon>
        <taxon>Neolectaceae</taxon>
        <taxon>Neolecta</taxon>
    </lineage>
</organism>
<evidence type="ECO:0000313" key="6">
    <source>
        <dbReference type="EMBL" id="OLL25974.1"/>
    </source>
</evidence>
<feature type="compositionally biased region" description="Acidic residues" evidence="5">
    <location>
        <begin position="144"/>
        <end position="179"/>
    </location>
</feature>
<evidence type="ECO:0000256" key="5">
    <source>
        <dbReference type="SAM" id="MobiDB-lite"/>
    </source>
</evidence>
<dbReference type="AlphaFoldDB" id="A0A1U7LTK4"/>
<reference evidence="6 7" key="1">
    <citation type="submission" date="2016-04" db="EMBL/GenBank/DDBJ databases">
        <title>Evolutionary innovation and constraint leading to complex multicellularity in the Ascomycota.</title>
        <authorList>
            <person name="Cisse O."/>
            <person name="Nguyen A."/>
            <person name="Hewitt D.A."/>
            <person name="Jedd G."/>
            <person name="Stajich J.E."/>
        </authorList>
    </citation>
    <scope>NUCLEOTIDE SEQUENCE [LARGE SCALE GENOMIC DNA]</scope>
    <source>
        <strain evidence="6 7">DAH-3</strain>
    </source>
</reference>
<gene>
    <name evidence="6" type="ORF">NEOLI_003219</name>
</gene>
<dbReference type="Pfam" id="PF11705">
    <property type="entry name" value="RNA_pol_3_Rpc31"/>
    <property type="match status" value="1"/>
</dbReference>
<accession>A0A1U7LTK4</accession>
<keyword evidence="6" id="KW-0240">DNA-directed RNA polymerase</keyword>
<keyword evidence="7" id="KW-1185">Reference proteome</keyword>
<feature type="region of interest" description="Disordered" evidence="5">
    <location>
        <begin position="1"/>
        <end position="34"/>
    </location>
</feature>
<dbReference type="PIRSF" id="PIRSF000777">
    <property type="entry name" value="RNA_polIII_C31"/>
    <property type="match status" value="1"/>
</dbReference>
<protein>
    <recommendedName>
        <fullName evidence="4">DNA-directed RNA polymerase III subunit</fullName>
    </recommendedName>
</protein>
<feature type="region of interest" description="Disordered" evidence="5">
    <location>
        <begin position="144"/>
        <end position="204"/>
    </location>
</feature>
<dbReference type="PANTHER" id="PTHR15367:SF2">
    <property type="entry name" value="DNA-DIRECTED RNA POLYMERASE III SUBUNIT"/>
    <property type="match status" value="1"/>
</dbReference>
<evidence type="ECO:0000256" key="4">
    <source>
        <dbReference type="PIRNR" id="PIRNR000777"/>
    </source>
</evidence>
<dbReference type="STRING" id="1198029.A0A1U7LTK4"/>
<keyword evidence="6" id="KW-0804">Transcription</keyword>
<dbReference type="Proteomes" id="UP000186594">
    <property type="component" value="Unassembled WGS sequence"/>
</dbReference>
<evidence type="ECO:0000256" key="2">
    <source>
        <dbReference type="ARBA" id="ARBA00008352"/>
    </source>
</evidence>
<keyword evidence="3 4" id="KW-0539">Nucleus</keyword>
<dbReference type="GO" id="GO:0005666">
    <property type="term" value="C:RNA polymerase III complex"/>
    <property type="evidence" value="ECO:0007669"/>
    <property type="project" value="UniProtKB-UniRule"/>
</dbReference>
<name>A0A1U7LTK4_NEOID</name>
<comment type="subcellular location">
    <subcellularLocation>
        <location evidence="1 4">Nucleus</location>
    </subcellularLocation>
</comment>
<dbReference type="InterPro" id="IPR024661">
    <property type="entry name" value="RNA_pol_III_Rpc31"/>
</dbReference>
<comment type="caution">
    <text evidence="6">The sequence shown here is derived from an EMBL/GenBank/DDBJ whole genome shotgun (WGS) entry which is preliminary data.</text>
</comment>
<dbReference type="EMBL" id="LXFE01000262">
    <property type="protein sequence ID" value="OLL25974.1"/>
    <property type="molecule type" value="Genomic_DNA"/>
</dbReference>
<evidence type="ECO:0000313" key="7">
    <source>
        <dbReference type="Proteomes" id="UP000186594"/>
    </source>
</evidence>
<proteinExistence type="inferred from homology"/>
<dbReference type="PANTHER" id="PTHR15367">
    <property type="entry name" value="DNA-DIRECTED RNA POLYMERASE III"/>
    <property type="match status" value="1"/>
</dbReference>
<sequence length="204" mass="23115">MSRGGRAGFRGGRGGGPQLSFEDRDLKPKTDPMELYPEANIPLQASLSPVERLQNRLQKEIVAEIQSIFRPPQTAVDIKNDGIQRYSDRHLARYKIWSLKELPLDERYFPEELHSVFVSSKKRVIKKSRTIDIQTFLDLTVQETEENNVEIAEGEGAEEEEEANADQDEEFGADEENDYGDNYFDNGEGDDDFGDDGGGDDYCD</sequence>
<comment type="function">
    <text evidence="4">DNA-dependent RNA polymerase catalyzes the transcription of DNA into RNA using the four ribonucleoside triphosphates as substrates. Specific peripheric component of RNA polymerase III which synthesizes small RNAs, such as 5S rRNA and tRNAs.</text>
</comment>
<comment type="subunit">
    <text evidence="4">Component of the RNA polymerase III (Pol III) complex.</text>
</comment>
<comment type="similarity">
    <text evidence="2 4">Belongs to the eukaryotic RPC7 RNA polymerase subunit family.</text>
</comment>
<evidence type="ECO:0000256" key="1">
    <source>
        <dbReference type="ARBA" id="ARBA00004123"/>
    </source>
</evidence>
<evidence type="ECO:0000256" key="3">
    <source>
        <dbReference type="ARBA" id="ARBA00023242"/>
    </source>
</evidence>